<evidence type="ECO:0000256" key="12">
    <source>
        <dbReference type="PIRSR" id="PIRSR000382-2"/>
    </source>
</evidence>
<dbReference type="HOGENOM" id="CLU_013175_0_0_0"/>
<feature type="active site" description="Proton donor" evidence="10 13">
    <location>
        <position position="699"/>
    </location>
</feature>
<keyword evidence="10" id="KW-0677">Repeat</keyword>
<dbReference type="Pfam" id="PF01717">
    <property type="entry name" value="Meth_synt_2"/>
    <property type="match status" value="1"/>
</dbReference>
<feature type="domain" description="Cobalamin-independent methionine synthase MetE C-terminal/archaeal" evidence="14">
    <location>
        <begin position="431"/>
        <end position="753"/>
    </location>
</feature>
<evidence type="ECO:0000256" key="2">
    <source>
        <dbReference type="ARBA" id="ARBA00004681"/>
    </source>
</evidence>
<feature type="binding site" evidence="10">
    <location>
        <position position="731"/>
    </location>
    <ligand>
        <name>Zn(2+)</name>
        <dbReference type="ChEBI" id="CHEBI:29105"/>
        <note>catalytic</note>
    </ligand>
</feature>
<feature type="binding site" evidence="10 11">
    <location>
        <begin position="436"/>
        <end position="438"/>
    </location>
    <ligand>
        <name>L-homocysteine</name>
        <dbReference type="ChEBI" id="CHEBI:58199"/>
    </ligand>
</feature>
<dbReference type="NCBIfam" id="TIGR01371">
    <property type="entry name" value="met_syn_B12ind"/>
    <property type="match status" value="1"/>
</dbReference>
<dbReference type="SUPFAM" id="SSF51726">
    <property type="entry name" value="UROD/MetE-like"/>
    <property type="match status" value="2"/>
</dbReference>
<dbReference type="RefSeq" id="WP_013567932.1">
    <property type="nucleotide sequence ID" value="NC_014963.1"/>
</dbReference>
<dbReference type="Pfam" id="PF08267">
    <property type="entry name" value="Meth_synt_1"/>
    <property type="match status" value="1"/>
</dbReference>
<evidence type="ECO:0000256" key="4">
    <source>
        <dbReference type="ARBA" id="ARBA00022603"/>
    </source>
</evidence>
<dbReference type="eggNOG" id="COG0620">
    <property type="taxonomic scope" value="Bacteria"/>
</dbReference>
<feature type="binding site" evidence="10 11">
    <location>
        <position position="489"/>
    </location>
    <ligand>
        <name>L-methionine</name>
        <dbReference type="ChEBI" id="CHEBI:57844"/>
    </ligand>
</feature>
<feature type="binding site" evidence="10 11">
    <location>
        <position position="566"/>
    </location>
    <ligand>
        <name>5-methyltetrahydropteroyltri-L-glutamate</name>
        <dbReference type="ChEBI" id="CHEBI:58207"/>
    </ligand>
</feature>
<feature type="binding site" evidence="12">
    <location>
        <position position="731"/>
    </location>
    <ligand>
        <name>Zn(2+)</name>
        <dbReference type="ChEBI" id="CHEBI:29105"/>
        <label>1</label>
        <note>catalytic</note>
    </ligand>
</feature>
<evidence type="ECO:0000256" key="13">
    <source>
        <dbReference type="PIRSR" id="PIRSR000382-3"/>
    </source>
</evidence>
<feature type="binding site" evidence="10">
    <location>
        <position position="122"/>
    </location>
    <ligand>
        <name>5-methyltetrahydropteroyltri-L-glutamate</name>
        <dbReference type="ChEBI" id="CHEBI:58207"/>
    </ligand>
</feature>
<feature type="binding site" evidence="11">
    <location>
        <position position="127"/>
    </location>
    <ligand>
        <name>5-methyltetrahydropteroyltri-L-glutamate</name>
        <dbReference type="ChEBI" id="CHEBI:58207"/>
    </ligand>
</feature>
<dbReference type="Gene3D" id="3.20.20.210">
    <property type="match status" value="2"/>
</dbReference>
<proteinExistence type="inferred from homology"/>
<feature type="binding site" evidence="10">
    <location>
        <position position="648"/>
    </location>
    <ligand>
        <name>Zn(2+)</name>
        <dbReference type="ChEBI" id="CHEBI:29105"/>
        <note>catalytic</note>
    </ligand>
</feature>
<protein>
    <recommendedName>
        <fullName evidence="10">5-methyltetrahydropteroyltriglutamate--homocysteine methyltransferase</fullName>
        <ecNumber evidence="10">2.1.1.14</ecNumber>
    </recommendedName>
    <alternativeName>
        <fullName evidence="10">Cobalamin-independent methionine synthase</fullName>
    </alternativeName>
    <alternativeName>
        <fullName evidence="10">Methionine synthase, vitamin-B12 independent isozyme</fullName>
    </alternativeName>
</protein>
<dbReference type="PIRSF" id="PIRSF000382">
    <property type="entry name" value="MeTrfase_B12_ind"/>
    <property type="match status" value="1"/>
</dbReference>
<organism evidence="16 17">
    <name type="scientific">Terriglobus saanensis (strain ATCC BAA-1853 / DSM 23119 / SP1PR4)</name>
    <dbReference type="NCBI Taxonomy" id="401053"/>
    <lineage>
        <taxon>Bacteria</taxon>
        <taxon>Pseudomonadati</taxon>
        <taxon>Acidobacteriota</taxon>
        <taxon>Terriglobia</taxon>
        <taxon>Terriglobales</taxon>
        <taxon>Acidobacteriaceae</taxon>
        <taxon>Terriglobus</taxon>
    </lineage>
</organism>
<dbReference type="InterPro" id="IPR038071">
    <property type="entry name" value="UROD/MetE-like_sf"/>
</dbReference>
<evidence type="ECO:0000256" key="11">
    <source>
        <dbReference type="PIRSR" id="PIRSR000382-1"/>
    </source>
</evidence>
<comment type="cofactor">
    <cofactor evidence="10">
        <name>Zn(2+)</name>
        <dbReference type="ChEBI" id="CHEBI:29105"/>
    </cofactor>
    <text evidence="10">Binds 1 zinc ion per subunit.</text>
</comment>
<evidence type="ECO:0000313" key="17">
    <source>
        <dbReference type="Proteomes" id="UP000006844"/>
    </source>
</evidence>
<dbReference type="CDD" id="cd03311">
    <property type="entry name" value="CIMS_C_terminal_like"/>
    <property type="match status" value="1"/>
</dbReference>
<feature type="binding site" evidence="10 11">
    <location>
        <position position="604"/>
    </location>
    <ligand>
        <name>L-methionine</name>
        <dbReference type="ChEBI" id="CHEBI:57844"/>
    </ligand>
</feature>
<evidence type="ECO:0000256" key="5">
    <source>
        <dbReference type="ARBA" id="ARBA00022605"/>
    </source>
</evidence>
<comment type="cofactor">
    <cofactor evidence="12">
        <name>Zn(2+)</name>
        <dbReference type="ChEBI" id="CHEBI:29105"/>
    </cofactor>
    <text evidence="12">Binds 2 Zn(2+) ions per subunit.</text>
</comment>
<evidence type="ECO:0000256" key="1">
    <source>
        <dbReference type="ARBA" id="ARBA00002777"/>
    </source>
</evidence>
<evidence type="ECO:0000256" key="7">
    <source>
        <dbReference type="ARBA" id="ARBA00022723"/>
    </source>
</evidence>
<keyword evidence="17" id="KW-1185">Reference proteome</keyword>
<dbReference type="GO" id="GO:0003871">
    <property type="term" value="F:5-methyltetrahydropteroyltriglutamate-homocysteine S-methyltransferase activity"/>
    <property type="evidence" value="ECO:0007669"/>
    <property type="project" value="UniProtKB-UniRule"/>
</dbReference>
<dbReference type="GO" id="GO:0008270">
    <property type="term" value="F:zinc ion binding"/>
    <property type="evidence" value="ECO:0007669"/>
    <property type="project" value="InterPro"/>
</dbReference>
<feature type="binding site" evidence="10 11">
    <location>
        <position position="604"/>
    </location>
    <ligand>
        <name>L-homocysteine</name>
        <dbReference type="ChEBI" id="CHEBI:58199"/>
    </ligand>
</feature>
<dbReference type="InterPro" id="IPR006276">
    <property type="entry name" value="Cobalamin-indep_Met_synthase"/>
</dbReference>
<evidence type="ECO:0000313" key="16">
    <source>
        <dbReference type="EMBL" id="ADV82199.1"/>
    </source>
</evidence>
<feature type="binding site" evidence="10">
    <location>
        <position position="670"/>
    </location>
    <ligand>
        <name>Zn(2+)</name>
        <dbReference type="ChEBI" id="CHEBI:29105"/>
        <note>catalytic</note>
    </ligand>
</feature>
<evidence type="ECO:0000256" key="10">
    <source>
        <dbReference type="HAMAP-Rule" id="MF_00172"/>
    </source>
</evidence>
<evidence type="ECO:0000259" key="14">
    <source>
        <dbReference type="Pfam" id="PF01717"/>
    </source>
</evidence>
<keyword evidence="6 10" id="KW-0808">Transferase</keyword>
<comment type="catalytic activity">
    <reaction evidence="10">
        <text>5-methyltetrahydropteroyltri-L-glutamate + L-homocysteine = tetrahydropteroyltri-L-glutamate + L-methionine</text>
        <dbReference type="Rhea" id="RHEA:21196"/>
        <dbReference type="ChEBI" id="CHEBI:57844"/>
        <dbReference type="ChEBI" id="CHEBI:58140"/>
        <dbReference type="ChEBI" id="CHEBI:58199"/>
        <dbReference type="ChEBI" id="CHEBI:58207"/>
        <dbReference type="EC" id="2.1.1.14"/>
    </reaction>
</comment>
<comment type="pathway">
    <text evidence="2 10">Amino-acid biosynthesis; L-methionine biosynthesis via de novo pathway; L-methionine from L-homocysteine (MetE route): step 1/1.</text>
</comment>
<feature type="binding site" evidence="12">
    <location>
        <position position="646"/>
    </location>
    <ligand>
        <name>Zn(2+)</name>
        <dbReference type="ChEBI" id="CHEBI:29105"/>
        <label>1</label>
        <note>catalytic</note>
    </ligand>
</feature>
<dbReference type="UniPathway" id="UPA00051">
    <property type="reaction ID" value="UER00082"/>
</dbReference>
<gene>
    <name evidence="10" type="primary">metE</name>
    <name evidence="16" type="ordered locus">AciPR4_1375</name>
</gene>
<evidence type="ECO:0000256" key="8">
    <source>
        <dbReference type="ARBA" id="ARBA00022833"/>
    </source>
</evidence>
<keyword evidence="9 10" id="KW-0486">Methionine biosynthesis</keyword>
<evidence type="ECO:0000256" key="9">
    <source>
        <dbReference type="ARBA" id="ARBA00023167"/>
    </source>
</evidence>
<feature type="domain" description="Cobalamin-independent methionine synthase MetE N-terminal" evidence="15">
    <location>
        <begin position="16"/>
        <end position="317"/>
    </location>
</feature>
<feature type="binding site" evidence="10">
    <location>
        <position position="646"/>
    </location>
    <ligand>
        <name>Zn(2+)</name>
        <dbReference type="ChEBI" id="CHEBI:29105"/>
        <note>catalytic</note>
    </ligand>
</feature>
<dbReference type="EC" id="2.1.1.14" evidence="10"/>
<feature type="binding site" evidence="12">
    <location>
        <position position="648"/>
    </location>
    <ligand>
        <name>Zn(2+)</name>
        <dbReference type="ChEBI" id="CHEBI:29105"/>
        <label>1</label>
        <note>catalytic</note>
    </ligand>
</feature>
<dbReference type="EMBL" id="CP002467">
    <property type="protein sequence ID" value="ADV82199.1"/>
    <property type="molecule type" value="Genomic_DNA"/>
</dbReference>
<keyword evidence="8 10" id="KW-0862">Zinc</keyword>
<comment type="similarity">
    <text evidence="3 10">Belongs to the vitamin-B12 independent methionine synthase family.</text>
</comment>
<dbReference type="OrthoDB" id="244285at2"/>
<feature type="binding site" evidence="12">
    <location>
        <position position="670"/>
    </location>
    <ligand>
        <name>Zn(2+)</name>
        <dbReference type="ChEBI" id="CHEBI:29105"/>
        <label>1</label>
        <note>catalytic</note>
    </ligand>
</feature>
<dbReference type="CDD" id="cd03312">
    <property type="entry name" value="CIMS_N_terminal_like"/>
    <property type="match status" value="1"/>
</dbReference>
<keyword evidence="4 10" id="KW-0489">Methyltransferase</keyword>
<keyword evidence="5 10" id="KW-0028">Amino-acid biosynthesis</keyword>
<name>E8V044_TERSS</name>
<evidence type="ECO:0000256" key="6">
    <source>
        <dbReference type="ARBA" id="ARBA00022679"/>
    </source>
</evidence>
<comment type="function">
    <text evidence="1 10">Catalyzes the transfer of a methyl group from 5-methyltetrahydrofolate to homocysteine resulting in methionine formation.</text>
</comment>
<dbReference type="AlphaFoldDB" id="E8V044"/>
<sequence>MVAGVVSLSPTVKLKTANLGFPRMGRQRELKFALEGFWAGKRTESELLEVASSLRAEHWKSQKAAGLDFVPSNDFSLYDQVLDALVLVGATPERFGTGPVTLERYFAMARNSREQTAMEMTKWFDTNYHYLVPEWSEGISFEVDTTKLLTEVREARALGIETRPVLVGPLTLLLLGKGIDGAFDPMTLLPKITSAYRQVLEALAAERVEWVQIDEPMLVTDLETGVAESYRSVYAELAMVPVKLMLTTYFDALGDNLSLAVDLGTAGIHIDVVRAPEELKAVIAALKPEQVLSVGCVEGRNIWLSDFAVASAQLNEAVEGLGAERVLAAPSCSLLHVPHDLGSEIKLPSRIKSWLRFATEKVAEVVALGTGDVAAAQANAAAVADREAAETTTNAKVRAALAELQATDFARASAYTQRAIVQREELGLPLLPTTTIGSFPQTAEVRKHRAARKKGHETADEYEAFLKKAITECVREQERIGLDVLVHGEFERNDMVEYFAEFLDGFAFTENGWVQSYGSRCVKPPVIYGDVSRPTPMTLKWTSYARSLTTRPMKGMLTGPITVLQWSFVRNDIPRQQTAWQIALALRDEVTDLEGIGIRIIQVDEPALREGLPLRRADWAAYLDWAVKAFKLATSSVADETQIHTHMCYCEFDDILPAIAALDADVISMETARSRMELLEAFRAHAYPNEIGPGVYDIHSPRVPSVGEMSELLTLALEVLKPEQIWVNPDCGLKTRGWPETVEALENMVKAAGELRLTLNA</sequence>
<feature type="binding site" evidence="10 11">
    <location>
        <begin position="520"/>
        <end position="521"/>
    </location>
    <ligand>
        <name>5-methyltetrahydropteroyltri-L-glutamate</name>
        <dbReference type="ChEBI" id="CHEBI:58207"/>
    </ligand>
</feature>
<feature type="binding site" evidence="11">
    <location>
        <position position="31"/>
    </location>
    <ligand>
        <name>5-methyltetrahydropteroyltri-L-glutamate</name>
        <dbReference type="ChEBI" id="CHEBI:58207"/>
    </ligand>
</feature>
<feature type="binding site" evidence="10">
    <location>
        <begin position="28"/>
        <end position="31"/>
    </location>
    <ligand>
        <name>5-methyltetrahydropteroyltri-L-glutamate</name>
        <dbReference type="ChEBI" id="CHEBI:58207"/>
    </ligand>
</feature>
<feature type="binding site" evidence="10">
    <location>
        <position position="489"/>
    </location>
    <ligand>
        <name>L-homocysteine</name>
        <dbReference type="ChEBI" id="CHEBI:58199"/>
    </ligand>
</feature>
<dbReference type="Proteomes" id="UP000006844">
    <property type="component" value="Chromosome"/>
</dbReference>
<keyword evidence="7 10" id="KW-0479">Metal-binding</keyword>
<dbReference type="GO" id="GO:0032259">
    <property type="term" value="P:methylation"/>
    <property type="evidence" value="ECO:0007669"/>
    <property type="project" value="UniProtKB-KW"/>
</dbReference>
<dbReference type="PANTHER" id="PTHR30519">
    <property type="entry name" value="5-METHYLTETRAHYDROPTEROYLTRIGLUTAMATE--HOMOCYSTEINE METHYLTRANSFERASE"/>
    <property type="match status" value="1"/>
</dbReference>
<dbReference type="GO" id="GO:0009086">
    <property type="term" value="P:methionine biosynthetic process"/>
    <property type="evidence" value="ECO:0007669"/>
    <property type="project" value="UniProtKB-UniRule"/>
</dbReference>
<evidence type="ECO:0000256" key="3">
    <source>
        <dbReference type="ARBA" id="ARBA00009553"/>
    </source>
</evidence>
<feature type="binding site" evidence="10 11">
    <location>
        <begin position="436"/>
        <end position="438"/>
    </location>
    <ligand>
        <name>L-methionine</name>
        <dbReference type="ChEBI" id="CHEBI:57844"/>
    </ligand>
</feature>
<dbReference type="STRING" id="401053.AciPR4_1375"/>
<reference evidence="16 17" key="1">
    <citation type="journal article" date="2012" name="Stand. Genomic Sci.">
        <title>Complete genome sequence of Terriglobus saanensis type strain SP1PR4(T), an Acidobacteria from tundra soil.</title>
        <authorList>
            <person name="Rawat S.R."/>
            <person name="Mannisto M.K."/>
            <person name="Starovoytov V."/>
            <person name="Goodwin L."/>
            <person name="Nolan M."/>
            <person name="Hauser L."/>
            <person name="Land M."/>
            <person name="Davenport K.W."/>
            <person name="Woyke T."/>
            <person name="Haggblom M.M."/>
        </authorList>
    </citation>
    <scope>NUCLEOTIDE SEQUENCE</scope>
    <source>
        <strain evidence="17">ATCC BAA-1853 / DSM 23119 / SP1PR4</strain>
    </source>
</reference>
<dbReference type="KEGG" id="tsa:AciPR4_1375"/>
<dbReference type="HAMAP" id="MF_00172">
    <property type="entry name" value="Meth_synth"/>
    <property type="match status" value="1"/>
</dbReference>
<evidence type="ECO:0000259" key="15">
    <source>
        <dbReference type="Pfam" id="PF08267"/>
    </source>
</evidence>
<dbReference type="InterPro" id="IPR002629">
    <property type="entry name" value="Met_Synth_C/arc"/>
</dbReference>
<dbReference type="InterPro" id="IPR013215">
    <property type="entry name" value="Cbl-indep_Met_Synth_N"/>
</dbReference>
<accession>E8V044</accession>
<dbReference type="NCBIfam" id="NF003556">
    <property type="entry name" value="PRK05222.1"/>
    <property type="match status" value="1"/>
</dbReference>
<feature type="binding site" evidence="10">
    <location>
        <position position="610"/>
    </location>
    <ligand>
        <name>5-methyltetrahydropteroyltri-L-glutamate</name>
        <dbReference type="ChEBI" id="CHEBI:58207"/>
    </ligand>
</feature>